<dbReference type="EC" id="6.3.5.2" evidence="3 11"/>
<comment type="subunit">
    <text evidence="11">Homodimer.</text>
</comment>
<dbReference type="HOGENOM" id="CLU_014340_0_5_5"/>
<dbReference type="EMBL" id="AAPV01000001">
    <property type="protein sequence ID" value="EAS84667.1"/>
    <property type="molecule type" value="Genomic_DNA"/>
</dbReference>
<gene>
    <name evidence="11" type="primary">guaA</name>
    <name evidence="14" type="ORF">PU1002_03081</name>
</gene>
<evidence type="ECO:0000256" key="5">
    <source>
        <dbReference type="ARBA" id="ARBA00022598"/>
    </source>
</evidence>
<reference evidence="14 15" key="1">
    <citation type="submission" date="2006-04" db="EMBL/GenBank/DDBJ databases">
        <authorList>
            <person name="Giovannoni S.J."/>
            <person name="Cho J.-C."/>
            <person name="Ferriera S."/>
            <person name="Johnson J."/>
            <person name="Kravitz S."/>
            <person name="Halpern A."/>
            <person name="Remington K."/>
            <person name="Beeson K."/>
            <person name="Tran B."/>
            <person name="Rogers Y.-H."/>
            <person name="Friedman R."/>
            <person name="Venter J.C."/>
        </authorList>
    </citation>
    <scope>NUCLEOTIDE SEQUENCE [LARGE SCALE GENOMIC DNA]</scope>
    <source>
        <strain evidence="14 15">HTCC1002</strain>
    </source>
</reference>
<dbReference type="PRINTS" id="PR00097">
    <property type="entry name" value="ANTSNTHASEII"/>
</dbReference>
<sequence length="521" mass="59014">MSLSNNLSKILIIDFGSQFTQLIARRVRELGVFSEIVSHKKIKIAQITKDNIAGIILSGGPLNVYENDKFKFDKKILKLGIPILGICFGHQILSKLLGGKVKKSKHREFGLATINKVSNSTLTKNFFNKNNRSDVWMSHADQVSKMPKNFKIIASTKNSKLTIIENIKENFYGVQFHPEVTHTNKGKILLRNFVFLICKIKKNWSSKDQKLKLINEIKEQVGDNKVICGLSGGVDSSVVAQLLSKAIGKNLTCIFVNNGLLRKNEEIQVVNTFKKKLKINLIYVNAEKEFIRKLTNVSDPEKKRKIIGNLFIKIFERYANRIKNVKFLAQGTLYPDLIESKSVTGSQTSKIKSHHNVGGLPKRMKLKLVEPLKFLFKDEVRKLGLELNLSNDIISRHPFPGPGLAIRMPGIITNEKIKILKEADFYFIKALREHGLYDKIWQAYAALLPVKTVGVMGDNRTYEHICLLRAITSEDGMTADFFDFPKGFMQSISNQIINNIRGINRVVYDVTSKPPSTIELE</sequence>
<evidence type="ECO:0000256" key="8">
    <source>
        <dbReference type="ARBA" id="ARBA00022755"/>
    </source>
</evidence>
<comment type="pathway">
    <text evidence="2 11">Purine metabolism; GMP biosynthesis; GMP from XMP (L-Gln route): step 1/1.</text>
</comment>
<keyword evidence="5 11" id="KW-0436">Ligase</keyword>
<dbReference type="CDD" id="cd01742">
    <property type="entry name" value="GATase1_GMP_Synthase"/>
    <property type="match status" value="1"/>
</dbReference>
<keyword evidence="6 11" id="KW-0547">Nucleotide-binding</keyword>
<keyword evidence="10 11" id="KW-0315">Glutamine amidotransferase</keyword>
<evidence type="ECO:0000256" key="9">
    <source>
        <dbReference type="ARBA" id="ARBA00022840"/>
    </source>
</evidence>
<feature type="active site" evidence="11">
    <location>
        <position position="177"/>
    </location>
</feature>
<dbReference type="FunFam" id="3.40.50.620:FF:000001">
    <property type="entry name" value="GMP synthase [glutamine-hydrolyzing]"/>
    <property type="match status" value="1"/>
</dbReference>
<dbReference type="Pfam" id="PF00117">
    <property type="entry name" value="GATase"/>
    <property type="match status" value="1"/>
</dbReference>
<keyword evidence="7 11" id="KW-0332">GMP biosynthesis</keyword>
<dbReference type="InterPro" id="IPR017926">
    <property type="entry name" value="GATASE"/>
</dbReference>
<comment type="catalytic activity">
    <reaction evidence="11">
        <text>XMP + L-glutamine + ATP + H2O = GMP + L-glutamate + AMP + diphosphate + 2 H(+)</text>
        <dbReference type="Rhea" id="RHEA:11680"/>
        <dbReference type="ChEBI" id="CHEBI:15377"/>
        <dbReference type="ChEBI" id="CHEBI:15378"/>
        <dbReference type="ChEBI" id="CHEBI:29985"/>
        <dbReference type="ChEBI" id="CHEBI:30616"/>
        <dbReference type="ChEBI" id="CHEBI:33019"/>
        <dbReference type="ChEBI" id="CHEBI:57464"/>
        <dbReference type="ChEBI" id="CHEBI:58115"/>
        <dbReference type="ChEBI" id="CHEBI:58359"/>
        <dbReference type="ChEBI" id="CHEBI:456215"/>
        <dbReference type="EC" id="6.3.5.2"/>
    </reaction>
</comment>
<evidence type="ECO:0000256" key="6">
    <source>
        <dbReference type="ARBA" id="ARBA00022741"/>
    </source>
</evidence>
<dbReference type="RefSeq" id="WP_006997254.1">
    <property type="nucleotide sequence ID" value="NZ_CH724130.1"/>
</dbReference>
<dbReference type="PRINTS" id="PR00096">
    <property type="entry name" value="GATASE"/>
</dbReference>
<feature type="binding site" evidence="12">
    <location>
        <begin position="231"/>
        <end position="237"/>
    </location>
    <ligand>
        <name>ATP</name>
        <dbReference type="ChEBI" id="CHEBI:30616"/>
    </ligand>
</feature>
<dbReference type="Pfam" id="PF02540">
    <property type="entry name" value="NAD_synthase"/>
    <property type="match status" value="1"/>
</dbReference>
<feature type="domain" description="GMPS ATP-PPase" evidence="13">
    <location>
        <begin position="204"/>
        <end position="396"/>
    </location>
</feature>
<comment type="function">
    <text evidence="1 11">Catalyzes the synthesis of GMP from XMP.</text>
</comment>
<dbReference type="Gene3D" id="3.40.50.620">
    <property type="entry name" value="HUPs"/>
    <property type="match status" value="1"/>
</dbReference>
<organism evidence="14 15">
    <name type="scientific">Pelagibacter ubique (strain HTCC1002)</name>
    <dbReference type="NCBI Taxonomy" id="314261"/>
    <lineage>
        <taxon>Bacteria</taxon>
        <taxon>Pseudomonadati</taxon>
        <taxon>Pseudomonadota</taxon>
        <taxon>Alphaproteobacteria</taxon>
        <taxon>Candidatus Pelagibacterales</taxon>
        <taxon>Candidatus Pelagibacteraceae</taxon>
        <taxon>Candidatus Pelagibacter</taxon>
    </lineage>
</organism>
<dbReference type="PROSITE" id="PS51273">
    <property type="entry name" value="GATASE_TYPE_1"/>
    <property type="match status" value="1"/>
</dbReference>
<dbReference type="NCBIfam" id="TIGR00884">
    <property type="entry name" value="guaA_Cterm"/>
    <property type="match status" value="1"/>
</dbReference>
<evidence type="ECO:0000256" key="12">
    <source>
        <dbReference type="PROSITE-ProRule" id="PRU00886"/>
    </source>
</evidence>
<dbReference type="InterPro" id="IPR022310">
    <property type="entry name" value="NAD/GMP_synthase"/>
</dbReference>
<evidence type="ECO:0000256" key="4">
    <source>
        <dbReference type="ARBA" id="ARBA00021562"/>
    </source>
</evidence>
<dbReference type="NCBIfam" id="NF000848">
    <property type="entry name" value="PRK00074.1"/>
    <property type="match status" value="1"/>
</dbReference>
<proteinExistence type="inferred from homology"/>
<dbReference type="PROSITE" id="PS51553">
    <property type="entry name" value="GMPS_ATP_PPASE"/>
    <property type="match status" value="1"/>
</dbReference>
<dbReference type="SUPFAM" id="SSF52317">
    <property type="entry name" value="Class I glutamine amidotransferase-like"/>
    <property type="match status" value="1"/>
</dbReference>
<dbReference type="PANTHER" id="PTHR11922">
    <property type="entry name" value="GMP SYNTHASE-RELATED"/>
    <property type="match status" value="1"/>
</dbReference>
<dbReference type="GO" id="GO:0005524">
    <property type="term" value="F:ATP binding"/>
    <property type="evidence" value="ECO:0007669"/>
    <property type="project" value="UniProtKB-UniRule"/>
</dbReference>
<feature type="active site" description="Nucleophile" evidence="11">
    <location>
        <position position="87"/>
    </location>
</feature>
<evidence type="ECO:0000256" key="10">
    <source>
        <dbReference type="ARBA" id="ARBA00022962"/>
    </source>
</evidence>
<evidence type="ECO:0000313" key="14">
    <source>
        <dbReference type="EMBL" id="EAS84667.1"/>
    </source>
</evidence>
<protein>
    <recommendedName>
        <fullName evidence="4 11">GMP synthase [glutamine-hydrolyzing]</fullName>
        <ecNumber evidence="3 11">6.3.5.2</ecNumber>
    </recommendedName>
    <alternativeName>
        <fullName evidence="11">GMP synthetase</fullName>
    </alternativeName>
    <alternativeName>
        <fullName evidence="11">Glutamine amidotransferase</fullName>
    </alternativeName>
</protein>
<dbReference type="PANTHER" id="PTHR11922:SF2">
    <property type="entry name" value="GMP SYNTHASE [GLUTAMINE-HYDROLYZING]"/>
    <property type="match status" value="1"/>
</dbReference>
<evidence type="ECO:0000256" key="2">
    <source>
        <dbReference type="ARBA" id="ARBA00005153"/>
    </source>
</evidence>
<dbReference type="InterPro" id="IPR014729">
    <property type="entry name" value="Rossmann-like_a/b/a_fold"/>
</dbReference>
<dbReference type="InterPro" id="IPR025777">
    <property type="entry name" value="GMPS_ATP_PPase_dom"/>
</dbReference>
<dbReference type="PRINTS" id="PR00099">
    <property type="entry name" value="CPSGATASE"/>
</dbReference>
<dbReference type="CDD" id="cd01997">
    <property type="entry name" value="GMP_synthase_C"/>
    <property type="match status" value="1"/>
</dbReference>
<dbReference type="UniPathway" id="UPA00189">
    <property type="reaction ID" value="UER00296"/>
</dbReference>
<dbReference type="Pfam" id="PF00958">
    <property type="entry name" value="GMP_synt_C"/>
    <property type="match status" value="1"/>
</dbReference>
<dbReference type="GO" id="GO:0005829">
    <property type="term" value="C:cytosol"/>
    <property type="evidence" value="ECO:0007669"/>
    <property type="project" value="TreeGrafter"/>
</dbReference>
<dbReference type="AlphaFoldDB" id="Q1V261"/>
<evidence type="ECO:0000256" key="11">
    <source>
        <dbReference type="HAMAP-Rule" id="MF_00344"/>
    </source>
</evidence>
<dbReference type="Proteomes" id="UP000005306">
    <property type="component" value="Unassembled WGS sequence"/>
</dbReference>
<dbReference type="NCBIfam" id="TIGR00888">
    <property type="entry name" value="guaA_Nterm"/>
    <property type="match status" value="1"/>
</dbReference>
<dbReference type="InterPro" id="IPR004739">
    <property type="entry name" value="GMP_synth_GATase"/>
</dbReference>
<dbReference type="FunFam" id="3.40.50.880:FF:000001">
    <property type="entry name" value="GMP synthase [glutamine-hydrolyzing]"/>
    <property type="match status" value="1"/>
</dbReference>
<evidence type="ECO:0000259" key="13">
    <source>
        <dbReference type="PROSITE" id="PS51553"/>
    </source>
</evidence>
<evidence type="ECO:0000313" key="15">
    <source>
        <dbReference type="Proteomes" id="UP000005306"/>
    </source>
</evidence>
<dbReference type="Gene3D" id="3.30.300.10">
    <property type="match status" value="1"/>
</dbReference>
<keyword evidence="8 11" id="KW-0658">Purine biosynthesis</keyword>
<dbReference type="SUPFAM" id="SSF52402">
    <property type="entry name" value="Adenine nucleotide alpha hydrolases-like"/>
    <property type="match status" value="1"/>
</dbReference>
<dbReference type="InterPro" id="IPR001674">
    <property type="entry name" value="GMP_synth_C"/>
</dbReference>
<feature type="active site" evidence="11">
    <location>
        <position position="179"/>
    </location>
</feature>
<dbReference type="SUPFAM" id="SSF54810">
    <property type="entry name" value="GMP synthetase C-terminal dimerisation domain"/>
    <property type="match status" value="1"/>
</dbReference>
<dbReference type="HAMAP" id="MF_00344">
    <property type="entry name" value="GMP_synthase"/>
    <property type="match status" value="1"/>
</dbReference>
<dbReference type="InterPro" id="IPR022955">
    <property type="entry name" value="GMP_synthase"/>
</dbReference>
<dbReference type="GO" id="GO:0003921">
    <property type="term" value="F:GMP synthase activity"/>
    <property type="evidence" value="ECO:0007669"/>
    <property type="project" value="InterPro"/>
</dbReference>
<evidence type="ECO:0000256" key="3">
    <source>
        <dbReference type="ARBA" id="ARBA00012746"/>
    </source>
</evidence>
<accession>Q1V261</accession>
<comment type="caution">
    <text evidence="14">The sequence shown here is derived from an EMBL/GenBank/DDBJ whole genome shotgun (WGS) entry which is preliminary data.</text>
</comment>
<name>Q1V261_PELU1</name>
<dbReference type="InterPro" id="IPR029062">
    <property type="entry name" value="Class_I_gatase-like"/>
</dbReference>
<dbReference type="Gene3D" id="3.40.50.880">
    <property type="match status" value="1"/>
</dbReference>
<evidence type="ECO:0000256" key="7">
    <source>
        <dbReference type="ARBA" id="ARBA00022749"/>
    </source>
</evidence>
<evidence type="ECO:0000256" key="1">
    <source>
        <dbReference type="ARBA" id="ARBA00002332"/>
    </source>
</evidence>
<keyword evidence="9 11" id="KW-0067">ATP-binding</keyword>
<dbReference type="FunFam" id="3.30.300.10:FF:000002">
    <property type="entry name" value="GMP synthase [glutamine-hydrolyzing]"/>
    <property type="match status" value="1"/>
</dbReference>